<dbReference type="GO" id="GO:1902201">
    <property type="term" value="P:negative regulation of bacterial-type flagellum-dependent cell motility"/>
    <property type="evidence" value="ECO:0007669"/>
    <property type="project" value="TreeGrafter"/>
</dbReference>
<dbReference type="InterPro" id="IPR035965">
    <property type="entry name" value="PAS-like_dom_sf"/>
</dbReference>
<dbReference type="PANTHER" id="PTHR45138:SF9">
    <property type="entry name" value="DIGUANYLATE CYCLASE DGCM-RELATED"/>
    <property type="match status" value="1"/>
</dbReference>
<dbReference type="GO" id="GO:0043709">
    <property type="term" value="P:cell adhesion involved in single-species biofilm formation"/>
    <property type="evidence" value="ECO:0007669"/>
    <property type="project" value="TreeGrafter"/>
</dbReference>
<protein>
    <recommendedName>
        <fullName evidence="5">GGDEF domain-containing protein</fullName>
    </recommendedName>
</protein>
<dbReference type="GO" id="GO:0052621">
    <property type="term" value="F:diguanylate cyclase activity"/>
    <property type="evidence" value="ECO:0007669"/>
    <property type="project" value="TreeGrafter"/>
</dbReference>
<comment type="caution">
    <text evidence="3">The sequence shown here is derived from an EMBL/GenBank/DDBJ whole genome shotgun (WGS) entry which is preliminary data.</text>
</comment>
<dbReference type="PANTHER" id="PTHR45138">
    <property type="entry name" value="REGULATORY COMPONENTS OF SENSORY TRANSDUCTION SYSTEM"/>
    <property type="match status" value="1"/>
</dbReference>
<dbReference type="InterPro" id="IPR050469">
    <property type="entry name" value="Diguanylate_Cyclase"/>
</dbReference>
<dbReference type="NCBIfam" id="TIGR00229">
    <property type="entry name" value="sensory_box"/>
    <property type="match status" value="1"/>
</dbReference>
<dbReference type="PROSITE" id="PS50887">
    <property type="entry name" value="GGDEF"/>
    <property type="match status" value="1"/>
</dbReference>
<dbReference type="SUPFAM" id="SSF55073">
    <property type="entry name" value="Nucleotide cyclase"/>
    <property type="match status" value="1"/>
</dbReference>
<dbReference type="RefSeq" id="WP_062422346.1">
    <property type="nucleotide sequence ID" value="NZ_BBYA01000010.1"/>
</dbReference>
<dbReference type="CDD" id="cd00130">
    <property type="entry name" value="PAS"/>
    <property type="match status" value="1"/>
</dbReference>
<dbReference type="FunFam" id="3.30.70.270:FF:000001">
    <property type="entry name" value="Diguanylate cyclase domain protein"/>
    <property type="match status" value="1"/>
</dbReference>
<dbReference type="PROSITE" id="PS50112">
    <property type="entry name" value="PAS"/>
    <property type="match status" value="1"/>
</dbReference>
<proteinExistence type="predicted"/>
<evidence type="ECO:0008006" key="5">
    <source>
        <dbReference type="Google" id="ProtNLM"/>
    </source>
</evidence>
<feature type="domain" description="PAS" evidence="1">
    <location>
        <begin position="137"/>
        <end position="191"/>
    </location>
</feature>
<keyword evidence="4" id="KW-1185">Reference proteome</keyword>
<feature type="domain" description="GGDEF" evidence="2">
    <location>
        <begin position="443"/>
        <end position="576"/>
    </location>
</feature>
<accession>A0A0P6XH74</accession>
<organism evidence="3 4">
    <name type="scientific">Leptolinea tardivitalis</name>
    <dbReference type="NCBI Taxonomy" id="229920"/>
    <lineage>
        <taxon>Bacteria</taxon>
        <taxon>Bacillati</taxon>
        <taxon>Chloroflexota</taxon>
        <taxon>Anaerolineae</taxon>
        <taxon>Anaerolineales</taxon>
        <taxon>Anaerolineaceae</taxon>
        <taxon>Leptolinea</taxon>
    </lineage>
</organism>
<reference evidence="3 4" key="1">
    <citation type="submission" date="2015-07" db="EMBL/GenBank/DDBJ databases">
        <title>Genome sequence of Leptolinea tardivitalis DSM 16556.</title>
        <authorList>
            <person name="Hemp J."/>
            <person name="Ward L.M."/>
            <person name="Pace L.A."/>
            <person name="Fischer W.W."/>
        </authorList>
    </citation>
    <scope>NUCLEOTIDE SEQUENCE [LARGE SCALE GENOMIC DNA]</scope>
    <source>
        <strain evidence="3 4">YMTK-2</strain>
    </source>
</reference>
<dbReference type="SMART" id="SM00065">
    <property type="entry name" value="GAF"/>
    <property type="match status" value="1"/>
</dbReference>
<evidence type="ECO:0000313" key="3">
    <source>
        <dbReference type="EMBL" id="KPL70456.1"/>
    </source>
</evidence>
<sequence>MHAITQQSQSQNQRISVSDIPLPSILVEVDSTRIISSNRAFSDLFPSIGTGQILLNLQNSSARTADQLIQAIRKAFHSKNPVIIDRLFLHTGSGDREFTLYARVSDSDDLAVALVNLVPQMVPGHNDLFEFSPVMQLLLDQKGNIVDANRQWLLTTGYSRKDIESLEISSFINKESVELIQNEIIPSLKSDQATEIHELDLRMASGEKTRYQVQFNLVPSDNSLLMAFMGQICHSASADDMNEMALANALRDSLEALTSTLNFDEVLDRILVNVGSVVPNEAANVMMIWSGVAYIVRSIGYAELGLEETMMSLQIPIVQESHFLSMYETGMPLAVGDLQGYVGIESQSSMHWARSMASAPLRSKGQVFGFLNLESSQAGFYNQRHAERLQAFADQAAVAIENARLYAEVQQYAITDELTDIYNRRGLFELGRREVERARRYGRSLSAVMIDTDEFKSINDTYSHSVGDHVLRSMADRWKSSIREVDILGRYGGDEFVILLPETDLANALQVADRLRIAISGKKIETPIGDLDLTVSVGVADIDDDTTTFDALIEKADQAMFQAKTNGKNQVKSYYV</sequence>
<dbReference type="CDD" id="cd01949">
    <property type="entry name" value="GGDEF"/>
    <property type="match status" value="1"/>
</dbReference>
<gene>
    <name evidence="3" type="ORF">ADM99_15065</name>
</gene>
<name>A0A0P6XH74_9CHLR</name>
<dbReference type="InterPro" id="IPR043128">
    <property type="entry name" value="Rev_trsase/Diguanyl_cyclase"/>
</dbReference>
<dbReference type="SUPFAM" id="SSF55785">
    <property type="entry name" value="PYP-like sensor domain (PAS domain)"/>
    <property type="match status" value="1"/>
</dbReference>
<dbReference type="AlphaFoldDB" id="A0A0P6XH74"/>
<dbReference type="STRING" id="229920.ADM99_15065"/>
<dbReference type="InterPro" id="IPR003018">
    <property type="entry name" value="GAF"/>
</dbReference>
<dbReference type="Gene3D" id="3.30.70.270">
    <property type="match status" value="1"/>
</dbReference>
<dbReference type="InterPro" id="IPR029016">
    <property type="entry name" value="GAF-like_dom_sf"/>
</dbReference>
<evidence type="ECO:0000259" key="2">
    <source>
        <dbReference type="PROSITE" id="PS50887"/>
    </source>
</evidence>
<dbReference type="Pfam" id="PF00990">
    <property type="entry name" value="GGDEF"/>
    <property type="match status" value="1"/>
</dbReference>
<dbReference type="OrthoDB" id="134470at2"/>
<dbReference type="SUPFAM" id="SSF55781">
    <property type="entry name" value="GAF domain-like"/>
    <property type="match status" value="1"/>
</dbReference>
<dbReference type="Pfam" id="PF13426">
    <property type="entry name" value="PAS_9"/>
    <property type="match status" value="1"/>
</dbReference>
<dbReference type="Proteomes" id="UP000050430">
    <property type="component" value="Unassembled WGS sequence"/>
</dbReference>
<dbReference type="InterPro" id="IPR029787">
    <property type="entry name" value="Nucleotide_cyclase"/>
</dbReference>
<dbReference type="InterPro" id="IPR000014">
    <property type="entry name" value="PAS"/>
</dbReference>
<dbReference type="SMART" id="SM00091">
    <property type="entry name" value="PAS"/>
    <property type="match status" value="2"/>
</dbReference>
<dbReference type="SMART" id="SM00267">
    <property type="entry name" value="GGDEF"/>
    <property type="match status" value="1"/>
</dbReference>
<evidence type="ECO:0000313" key="4">
    <source>
        <dbReference type="Proteomes" id="UP000050430"/>
    </source>
</evidence>
<dbReference type="Pfam" id="PF01590">
    <property type="entry name" value="GAF"/>
    <property type="match status" value="1"/>
</dbReference>
<dbReference type="Gene3D" id="3.30.450.40">
    <property type="match status" value="1"/>
</dbReference>
<dbReference type="Gene3D" id="3.30.450.20">
    <property type="entry name" value="PAS domain"/>
    <property type="match status" value="1"/>
</dbReference>
<dbReference type="InterPro" id="IPR000160">
    <property type="entry name" value="GGDEF_dom"/>
</dbReference>
<dbReference type="GO" id="GO:0005886">
    <property type="term" value="C:plasma membrane"/>
    <property type="evidence" value="ECO:0007669"/>
    <property type="project" value="TreeGrafter"/>
</dbReference>
<evidence type="ECO:0000259" key="1">
    <source>
        <dbReference type="PROSITE" id="PS50112"/>
    </source>
</evidence>
<dbReference type="NCBIfam" id="TIGR00254">
    <property type="entry name" value="GGDEF"/>
    <property type="match status" value="1"/>
</dbReference>
<dbReference type="EMBL" id="LGCK01000014">
    <property type="protein sequence ID" value="KPL70456.1"/>
    <property type="molecule type" value="Genomic_DNA"/>
</dbReference>